<gene>
    <name evidence="2" type="ORF">H4N64_08175</name>
</gene>
<dbReference type="Gene3D" id="3.40.50.10320">
    <property type="entry name" value="LmbE-like"/>
    <property type="match status" value="1"/>
</dbReference>
<dbReference type="InterPro" id="IPR003737">
    <property type="entry name" value="GlcNAc_PI_deacetylase-related"/>
</dbReference>
<evidence type="ECO:0000313" key="2">
    <source>
        <dbReference type="EMBL" id="MBC2901581.1"/>
    </source>
</evidence>
<comment type="caution">
    <text evidence="2">The sequence shown here is derived from an EMBL/GenBank/DDBJ whole genome shotgun (WGS) entry which is preliminary data.</text>
</comment>
<dbReference type="SUPFAM" id="SSF102588">
    <property type="entry name" value="LmbE-like"/>
    <property type="match status" value="1"/>
</dbReference>
<reference evidence="2 3" key="1">
    <citation type="submission" date="2020-08" db="EMBL/GenBank/DDBJ databases">
        <title>Streptomyces sp. PSKA01 genome sequencing and assembly.</title>
        <authorList>
            <person name="Mandal S."/>
            <person name="Maiti P.K."/>
            <person name="Das P."/>
        </authorList>
    </citation>
    <scope>NUCLEOTIDE SEQUENCE [LARGE SCALE GENOMIC DNA]</scope>
    <source>
        <strain evidence="2 3">PSKA01</strain>
    </source>
</reference>
<dbReference type="PANTHER" id="PTHR12993:SF28">
    <property type="entry name" value="LMBE FAMILY PROTEIN"/>
    <property type="match status" value="1"/>
</dbReference>
<evidence type="ECO:0000313" key="3">
    <source>
        <dbReference type="Proteomes" id="UP000584670"/>
    </source>
</evidence>
<dbReference type="Pfam" id="PF02585">
    <property type="entry name" value="PIG-L"/>
    <property type="match status" value="1"/>
</dbReference>
<organism evidence="2 3">
    <name type="scientific">Streptomyces cupreus</name>
    <dbReference type="NCBI Taxonomy" id="2759956"/>
    <lineage>
        <taxon>Bacteria</taxon>
        <taxon>Bacillati</taxon>
        <taxon>Actinomycetota</taxon>
        <taxon>Actinomycetes</taxon>
        <taxon>Kitasatosporales</taxon>
        <taxon>Streptomycetaceae</taxon>
        <taxon>Streptomyces</taxon>
    </lineage>
</organism>
<dbReference type="GO" id="GO:0016811">
    <property type="term" value="F:hydrolase activity, acting on carbon-nitrogen (but not peptide) bonds, in linear amides"/>
    <property type="evidence" value="ECO:0007669"/>
    <property type="project" value="TreeGrafter"/>
</dbReference>
<accession>A0A7X1M8E1</accession>
<dbReference type="InterPro" id="IPR024078">
    <property type="entry name" value="LmbE-like_dom_sf"/>
</dbReference>
<sequence>MTNGRVLRHHVPEDWRRGLAVVAHPDDLEFGASSAIARWTAQGKTVVDLLVTRGEAGIESMPPERTAAVRSAEQVAAAGIVGVDEVEFLAHPDGTVEYGIALRRDVARAIRRHRPDVIISLNFRECFNNGALNHADHRAVGAALIDAARDAANRWVFPELLDEGLQPWSGVRCAMFSSSPEAEHFVDITAHLDRGVESLAAHEMYLGNLAGGFDPEQFLRRQAADAGRRAGVPLAVAFEVVPL</sequence>
<dbReference type="EMBL" id="JACMSF010000006">
    <property type="protein sequence ID" value="MBC2901581.1"/>
    <property type="molecule type" value="Genomic_DNA"/>
</dbReference>
<proteinExistence type="predicted"/>
<keyword evidence="1" id="KW-0862">Zinc</keyword>
<dbReference type="Proteomes" id="UP000584670">
    <property type="component" value="Unassembled WGS sequence"/>
</dbReference>
<evidence type="ECO:0000256" key="1">
    <source>
        <dbReference type="ARBA" id="ARBA00022833"/>
    </source>
</evidence>
<dbReference type="AlphaFoldDB" id="A0A7X1M8E1"/>
<name>A0A7X1M8E1_9ACTN</name>
<protein>
    <submittedName>
        <fullName evidence="2">PIG-L family deacetylase</fullName>
    </submittedName>
</protein>
<dbReference type="PANTHER" id="PTHR12993">
    <property type="entry name" value="N-ACETYLGLUCOSAMINYL-PHOSPHATIDYLINOSITOL DE-N-ACETYLASE-RELATED"/>
    <property type="match status" value="1"/>
</dbReference>
<dbReference type="GO" id="GO:0016137">
    <property type="term" value="P:glycoside metabolic process"/>
    <property type="evidence" value="ECO:0007669"/>
    <property type="project" value="UniProtKB-ARBA"/>
</dbReference>
<keyword evidence="3" id="KW-1185">Reference proteome</keyword>